<reference evidence="3 4" key="1">
    <citation type="journal article" date="2020" name="ISME J.">
        <title>Uncovering the hidden diversity of litter-decomposition mechanisms in mushroom-forming fungi.</title>
        <authorList>
            <person name="Floudas D."/>
            <person name="Bentzer J."/>
            <person name="Ahren D."/>
            <person name="Johansson T."/>
            <person name="Persson P."/>
            <person name="Tunlid A."/>
        </authorList>
    </citation>
    <scope>NUCLEOTIDE SEQUENCE [LARGE SCALE GENOMIC DNA]</scope>
    <source>
        <strain evidence="3 4">CBS 406.79</strain>
    </source>
</reference>
<keyword evidence="2" id="KW-0812">Transmembrane</keyword>
<keyword evidence="2" id="KW-1133">Transmembrane helix</keyword>
<feature type="region of interest" description="Disordered" evidence="1">
    <location>
        <begin position="301"/>
        <end position="324"/>
    </location>
</feature>
<evidence type="ECO:0000256" key="2">
    <source>
        <dbReference type="SAM" id="Phobius"/>
    </source>
</evidence>
<gene>
    <name evidence="3" type="ORF">D9757_002200</name>
</gene>
<evidence type="ECO:0000313" key="4">
    <source>
        <dbReference type="Proteomes" id="UP000518752"/>
    </source>
</evidence>
<name>A0A8H5MFV1_9AGAR</name>
<evidence type="ECO:0000256" key="1">
    <source>
        <dbReference type="SAM" id="MobiDB-lite"/>
    </source>
</evidence>
<dbReference type="OrthoDB" id="3245627at2759"/>
<dbReference type="AlphaFoldDB" id="A0A8H5MFV1"/>
<feature type="transmembrane region" description="Helical" evidence="2">
    <location>
        <begin position="61"/>
        <end position="88"/>
    </location>
</feature>
<accession>A0A8H5MFV1</accession>
<organism evidence="3 4">
    <name type="scientific">Collybiopsis confluens</name>
    <dbReference type="NCBI Taxonomy" id="2823264"/>
    <lineage>
        <taxon>Eukaryota</taxon>
        <taxon>Fungi</taxon>
        <taxon>Dikarya</taxon>
        <taxon>Basidiomycota</taxon>
        <taxon>Agaricomycotina</taxon>
        <taxon>Agaricomycetes</taxon>
        <taxon>Agaricomycetidae</taxon>
        <taxon>Agaricales</taxon>
        <taxon>Marasmiineae</taxon>
        <taxon>Omphalotaceae</taxon>
        <taxon>Collybiopsis</taxon>
    </lineage>
</organism>
<keyword evidence="4" id="KW-1185">Reference proteome</keyword>
<feature type="transmembrane region" description="Helical" evidence="2">
    <location>
        <begin position="20"/>
        <end position="40"/>
    </location>
</feature>
<dbReference type="EMBL" id="JAACJN010000005">
    <property type="protein sequence ID" value="KAF5392483.1"/>
    <property type="molecule type" value="Genomic_DNA"/>
</dbReference>
<comment type="caution">
    <text evidence="3">The sequence shown here is derived from an EMBL/GenBank/DDBJ whole genome shotgun (WGS) entry which is preliminary data.</text>
</comment>
<feature type="transmembrane region" description="Helical" evidence="2">
    <location>
        <begin position="141"/>
        <end position="162"/>
    </location>
</feature>
<evidence type="ECO:0000313" key="3">
    <source>
        <dbReference type="EMBL" id="KAF5392483.1"/>
    </source>
</evidence>
<protein>
    <submittedName>
        <fullName evidence="3">Uncharacterized protein</fullName>
    </submittedName>
</protein>
<feature type="transmembrane region" description="Helical" evidence="2">
    <location>
        <begin position="108"/>
        <end position="129"/>
    </location>
</feature>
<proteinExistence type="predicted"/>
<keyword evidence="2" id="KW-0472">Membrane</keyword>
<feature type="transmembrane region" description="Helical" evidence="2">
    <location>
        <begin position="224"/>
        <end position="247"/>
    </location>
</feature>
<dbReference type="Proteomes" id="UP000518752">
    <property type="component" value="Unassembled WGS sequence"/>
</dbReference>
<feature type="transmembrane region" description="Helical" evidence="2">
    <location>
        <begin position="182"/>
        <end position="203"/>
    </location>
</feature>
<sequence>MSATDTLDTPSELTFERSLYIGGQITAILYGIQLVIYCLSCRLLLKSPRSSGRGRESETSIYIIYGGTLIILWTIALACNAVFGQYAWIDHRDVEGGPAAYIGGQLSAPYNTLGTTAGVMMNFLSDALLIYRCYIIWNTWIVAMFPILLYLGGLSMSILLIYESAKPGANFFVGHSLNYGIIYPSFTIGLNIIVTALICIRLISIRKEVSKILGSGCAKMYTGIMAILVESAALFTGFGIIYVILYARKSSSSIALVQIWGDFAAISPQLIILRIAEGRGWTKDTVGQLTSPTITFDSDRFAEGEKDHSPNSSTSADTFNMKAV</sequence>